<dbReference type="Pfam" id="PF14307">
    <property type="entry name" value="Glyco_tran_WbsX"/>
    <property type="match status" value="2"/>
</dbReference>
<sequence>MTSIVFRSLSRMSRQHIFIILLFLFCWFGPFSSIFNNSYNDDDTFDTSDLRPPQDPYYSQPDASRKIPQGSGKKNKGLHGSSPSVKDLLGYYMPGKSQTNHHEILSAKRADYSIKPIVYVFPQFHPIPENDKFWGANFTEWTNLLKLTVSKEGIETQRPAKEVGFYNLLDLSTRKRWTETMKKSRIHGIVYHHYWFGYPVMDGVFKAILKDGHPDIPFMLSWANQPWTVRWDGVDIPSGDGVILAQTYGNLEEWRKHFDWMVPLFKHPNYIRVNGKVQMMIYDPAHMGDTGKRMFEAWRIWASEDPAIGGMDVIETKIESDNPDSRGPTDAINEFGFRSGGGKDYSQWPNNPRAHRIYHRGAMVSWDNTPRHATDGGGDVVAFAHPRLWKGKMTHPPPTLSPKRSDPNPLGEENFFFINAFNEWGEGNTLEASVRWGDGFMRALDEAMEYADKEIPWRPDLLEQNAGLIKEVANNMSQVDVCVIIRDFHPTYPWGEAWTLSQTLESLRNMQNKRWRGVVANVLPAGNTRFVDVTLLDAQDARVVSAAVPEDVLKKSGEAPNAAEVTDWVIKNIDTISPSCGRAKYMLITNATNRYEPDTFDAAEKSESDIIGLNFESRESMDFANAAFAENYTWDQRCERFKDGTIQNRRAATADAELLDLGAVLINMKRWRDESVNLAQNGNAHGEASVLRELHKSTGSPWKWASPAVDPSVSCHLLHADSMTNCLRTGRLWADLPKVEPFQSGCYSGTQLQYAYGGRKVTEQFDYSRFDKDPYCVRLSQDVYEGLTSGKIDPKGS</sequence>
<evidence type="ECO:0000313" key="2">
    <source>
        <dbReference type="EMBL" id="OBR08179.1"/>
    </source>
</evidence>
<comment type="caution">
    <text evidence="2">The sequence shown here is derived from an EMBL/GenBank/DDBJ whole genome shotgun (WGS) entry which is preliminary data.</text>
</comment>
<dbReference type="VEuPathDB" id="FungiDB:CH63R_06944"/>
<reference evidence="3" key="1">
    <citation type="journal article" date="2017" name="BMC Genomics">
        <title>Gapless genome assembly of Colletotrichum higginsianum reveals chromosome structure and association of transposable elements with secondary metabolite gene clusters.</title>
        <authorList>
            <person name="Dallery J.-F."/>
            <person name="Lapalu N."/>
            <person name="Zampounis A."/>
            <person name="Pigne S."/>
            <person name="Luyten I."/>
            <person name="Amselem J."/>
            <person name="Wittenberg A.H.J."/>
            <person name="Zhou S."/>
            <person name="de Queiroz M.V."/>
            <person name="Robin G.P."/>
            <person name="Auger A."/>
            <person name="Hainaut M."/>
            <person name="Henrissat B."/>
            <person name="Kim K.-T."/>
            <person name="Lee Y.-H."/>
            <person name="Lespinet O."/>
            <person name="Schwartz D.C."/>
            <person name="Thon M.R."/>
            <person name="O'Connell R.J."/>
        </authorList>
    </citation>
    <scope>NUCLEOTIDE SEQUENCE [LARGE SCALE GENOMIC DNA]</scope>
    <source>
        <strain evidence="3">IMI 349063</strain>
    </source>
</reference>
<dbReference type="PANTHER" id="PTHR41244:SF1">
    <property type="entry name" value="GLYCOSYLTRANSFERASE"/>
    <property type="match status" value="1"/>
</dbReference>
<keyword evidence="3" id="KW-1185">Reference proteome</keyword>
<dbReference type="OrthoDB" id="3474152at2759"/>
<organism evidence="2 3">
    <name type="scientific">Colletotrichum higginsianum (strain IMI 349063)</name>
    <name type="common">Crucifer anthracnose fungus</name>
    <dbReference type="NCBI Taxonomy" id="759273"/>
    <lineage>
        <taxon>Eukaryota</taxon>
        <taxon>Fungi</taxon>
        <taxon>Dikarya</taxon>
        <taxon>Ascomycota</taxon>
        <taxon>Pezizomycotina</taxon>
        <taxon>Sordariomycetes</taxon>
        <taxon>Hypocreomycetidae</taxon>
        <taxon>Glomerellales</taxon>
        <taxon>Glomerellaceae</taxon>
        <taxon>Colletotrichum</taxon>
        <taxon>Colletotrichum destructivum species complex</taxon>
    </lineage>
</organism>
<protein>
    <submittedName>
        <fullName evidence="2">Uncharacterized protein</fullName>
    </submittedName>
</protein>
<dbReference type="AlphaFoldDB" id="A0A1B7Y813"/>
<feature type="region of interest" description="Disordered" evidence="1">
    <location>
        <begin position="50"/>
        <end position="81"/>
    </location>
</feature>
<accession>A0A1B7Y813</accession>
<dbReference type="GeneID" id="28866026"/>
<name>A0A1B7Y813_COLHI</name>
<proteinExistence type="predicted"/>
<dbReference type="PANTHER" id="PTHR41244">
    <property type="entry name" value="RHAMNAN SYNTHESIS F"/>
    <property type="match status" value="1"/>
</dbReference>
<dbReference type="InterPro" id="IPR032719">
    <property type="entry name" value="WbsX"/>
</dbReference>
<dbReference type="EMBL" id="LTAN01000005">
    <property type="protein sequence ID" value="OBR08179.1"/>
    <property type="molecule type" value="Genomic_DNA"/>
</dbReference>
<dbReference type="Proteomes" id="UP000092177">
    <property type="component" value="Chromosome 5"/>
</dbReference>
<evidence type="ECO:0000256" key="1">
    <source>
        <dbReference type="SAM" id="MobiDB-lite"/>
    </source>
</evidence>
<gene>
    <name evidence="2" type="ORF">CH63R_06944</name>
</gene>
<dbReference type="KEGG" id="chig:CH63R_06944"/>
<feature type="region of interest" description="Disordered" evidence="1">
    <location>
        <begin position="319"/>
        <end position="338"/>
    </location>
</feature>
<dbReference type="Gene3D" id="3.20.20.80">
    <property type="entry name" value="Glycosidases"/>
    <property type="match status" value="1"/>
</dbReference>
<dbReference type="RefSeq" id="XP_018156697.1">
    <property type="nucleotide sequence ID" value="XM_018301919.1"/>
</dbReference>
<evidence type="ECO:0000313" key="3">
    <source>
        <dbReference type="Proteomes" id="UP000092177"/>
    </source>
</evidence>